<proteinExistence type="predicted"/>
<dbReference type="InterPro" id="IPR017853">
    <property type="entry name" value="GH"/>
</dbReference>
<reference evidence="1" key="1">
    <citation type="submission" date="2021-04" db="EMBL/GenBank/DDBJ databases">
        <authorList>
            <consortium name="Molecular Ecology Group"/>
        </authorList>
    </citation>
    <scope>NUCLEOTIDE SEQUENCE</scope>
</reference>
<dbReference type="AlphaFoldDB" id="A0A8S3ZI59"/>
<accession>A0A8S3ZI59</accession>
<dbReference type="EMBL" id="CAJHNH020003414">
    <property type="protein sequence ID" value="CAG5129254.1"/>
    <property type="molecule type" value="Genomic_DNA"/>
</dbReference>
<evidence type="ECO:0000313" key="2">
    <source>
        <dbReference type="Proteomes" id="UP000678393"/>
    </source>
</evidence>
<dbReference type="OrthoDB" id="76388at2759"/>
<organism evidence="1 2">
    <name type="scientific">Candidula unifasciata</name>
    <dbReference type="NCBI Taxonomy" id="100452"/>
    <lineage>
        <taxon>Eukaryota</taxon>
        <taxon>Metazoa</taxon>
        <taxon>Spiralia</taxon>
        <taxon>Lophotrochozoa</taxon>
        <taxon>Mollusca</taxon>
        <taxon>Gastropoda</taxon>
        <taxon>Heterobranchia</taxon>
        <taxon>Euthyneura</taxon>
        <taxon>Panpulmonata</taxon>
        <taxon>Eupulmonata</taxon>
        <taxon>Stylommatophora</taxon>
        <taxon>Helicina</taxon>
        <taxon>Helicoidea</taxon>
        <taxon>Geomitridae</taxon>
        <taxon>Candidula</taxon>
    </lineage>
</organism>
<gene>
    <name evidence="1" type="ORF">CUNI_LOCUS14812</name>
</gene>
<comment type="caution">
    <text evidence="1">The sequence shown here is derived from an EMBL/GenBank/DDBJ whole genome shotgun (WGS) entry which is preliminary data.</text>
</comment>
<dbReference type="Gene3D" id="3.20.20.80">
    <property type="entry name" value="Glycosidases"/>
    <property type="match status" value="1"/>
</dbReference>
<feature type="non-terminal residue" evidence="1">
    <location>
        <position position="90"/>
    </location>
</feature>
<dbReference type="Proteomes" id="UP000678393">
    <property type="component" value="Unassembled WGS sequence"/>
</dbReference>
<protein>
    <submittedName>
        <fullName evidence="1">Uncharacterized protein</fullName>
    </submittedName>
</protein>
<dbReference type="SUPFAM" id="SSF51445">
    <property type="entry name" value="(Trans)glycosidases"/>
    <property type="match status" value="1"/>
</dbReference>
<feature type="non-terminal residue" evidence="1">
    <location>
        <position position="1"/>
    </location>
</feature>
<name>A0A8S3ZI59_9EUPU</name>
<sequence>MADEMLDDVYNVLFLVLIFNGNNMRVTGRVRACVFNTYARHRTNQAKFTLADIDFTLCTHLIYYRATLNATNKEIVPDNSSAEIYTDGLY</sequence>
<keyword evidence="2" id="KW-1185">Reference proteome</keyword>
<evidence type="ECO:0000313" key="1">
    <source>
        <dbReference type="EMBL" id="CAG5129254.1"/>
    </source>
</evidence>